<comment type="caution">
    <text evidence="1">The sequence shown here is derived from an EMBL/GenBank/DDBJ whole genome shotgun (WGS) entry which is preliminary data.</text>
</comment>
<evidence type="ECO:0000313" key="1">
    <source>
        <dbReference type="EMBL" id="EHJ60729.1"/>
    </source>
</evidence>
<dbReference type="Proteomes" id="UP000004030">
    <property type="component" value="Unassembled WGS sequence"/>
</dbReference>
<protein>
    <submittedName>
        <fullName evidence="1">Uncharacterized protein</fullName>
    </submittedName>
</protein>
<reference evidence="1 2" key="1">
    <citation type="journal article" date="2012" name="J. Bacteriol.">
        <title>Genome sequence of benzo(a)pyrene-degrading bacterium Novosphingobium pentaromativorans US6-1.</title>
        <authorList>
            <person name="Luo Y.R."/>
            <person name="Kang S.G."/>
            <person name="Kim S.J."/>
            <person name="Kim M.R."/>
            <person name="Li N."/>
            <person name="Lee J.H."/>
            <person name="Kwon K.K."/>
        </authorList>
    </citation>
    <scope>NUCLEOTIDE SEQUENCE [LARGE SCALE GENOMIC DNA]</scope>
    <source>
        <strain evidence="1 2">US6-1</strain>
    </source>
</reference>
<organism evidence="1 2">
    <name type="scientific">Novosphingobium pentaromativorans US6-1</name>
    <dbReference type="NCBI Taxonomy" id="1088721"/>
    <lineage>
        <taxon>Bacteria</taxon>
        <taxon>Pseudomonadati</taxon>
        <taxon>Pseudomonadota</taxon>
        <taxon>Alphaproteobacteria</taxon>
        <taxon>Sphingomonadales</taxon>
        <taxon>Sphingomonadaceae</taxon>
        <taxon>Novosphingobium</taxon>
    </lineage>
</organism>
<dbReference type="AlphaFoldDB" id="G6EDD1"/>
<gene>
    <name evidence="1" type="ORF">NSU_2351</name>
</gene>
<evidence type="ECO:0000313" key="2">
    <source>
        <dbReference type="Proteomes" id="UP000004030"/>
    </source>
</evidence>
<dbReference type="EMBL" id="AGFM01000033">
    <property type="protein sequence ID" value="EHJ60729.1"/>
    <property type="molecule type" value="Genomic_DNA"/>
</dbReference>
<name>G6EDD1_9SPHN</name>
<proteinExistence type="predicted"/>
<accession>G6EDD1</accession>
<sequence length="51" mass="5956">MQPLLPAAPSARSRQEIHSRLEQLERIPELFFVEKLLGELRECWNIPEGRA</sequence>
<keyword evidence="2" id="KW-1185">Reference proteome</keyword>
<dbReference type="PATRIC" id="fig|1088721.3.peg.2330"/>